<dbReference type="RefSeq" id="WP_407327581.1">
    <property type="nucleotide sequence ID" value="NZ_CP136865.1"/>
</dbReference>
<keyword evidence="2" id="KW-1185">Reference proteome</keyword>
<accession>A0ABZ0IDZ2</accession>
<reference evidence="1 2" key="1">
    <citation type="submission" date="2023-10" db="EMBL/GenBank/DDBJ databases">
        <title>Two novel species belonging to the OM43/NOR5 clade.</title>
        <authorList>
            <person name="Park M."/>
        </authorList>
    </citation>
    <scope>NUCLEOTIDE SEQUENCE [LARGE SCALE GENOMIC DNA]</scope>
    <source>
        <strain evidence="1 2">IMCC45268</strain>
    </source>
</reference>
<protein>
    <submittedName>
        <fullName evidence="1">Uncharacterized protein</fullName>
    </submittedName>
</protein>
<organism evidence="1 2">
    <name type="scientific">Congregibacter brevis</name>
    <dbReference type="NCBI Taxonomy" id="3081201"/>
    <lineage>
        <taxon>Bacteria</taxon>
        <taxon>Pseudomonadati</taxon>
        <taxon>Pseudomonadota</taxon>
        <taxon>Gammaproteobacteria</taxon>
        <taxon>Cellvibrionales</taxon>
        <taxon>Halieaceae</taxon>
        <taxon>Congregibacter</taxon>
    </lineage>
</organism>
<name>A0ABZ0IDZ2_9GAMM</name>
<dbReference type="Proteomes" id="UP001626549">
    <property type="component" value="Chromosome"/>
</dbReference>
<evidence type="ECO:0000313" key="2">
    <source>
        <dbReference type="Proteomes" id="UP001626549"/>
    </source>
</evidence>
<gene>
    <name evidence="1" type="ORF">R0137_16870</name>
</gene>
<evidence type="ECO:0000313" key="1">
    <source>
        <dbReference type="EMBL" id="WOJ96893.1"/>
    </source>
</evidence>
<sequence length="53" mass="6195">MMPFNHFREGRWLAKPDSAICNKEMDTAWFALARNFEVAIKPAGFASRKRKDH</sequence>
<dbReference type="EMBL" id="CP136865">
    <property type="protein sequence ID" value="WOJ96893.1"/>
    <property type="molecule type" value="Genomic_DNA"/>
</dbReference>
<proteinExistence type="predicted"/>